<organism evidence="7 9">
    <name type="scientific">Pseudoalteromonas citrea</name>
    <dbReference type="NCBI Taxonomy" id="43655"/>
    <lineage>
        <taxon>Bacteria</taxon>
        <taxon>Pseudomonadati</taxon>
        <taxon>Pseudomonadota</taxon>
        <taxon>Gammaproteobacteria</taxon>
        <taxon>Alteromonadales</taxon>
        <taxon>Pseudoalteromonadaceae</taxon>
        <taxon>Pseudoalteromonas</taxon>
    </lineage>
</organism>
<dbReference type="InterPro" id="IPR001129">
    <property type="entry name" value="Membr-assoc_MAPEG"/>
</dbReference>
<evidence type="ECO:0000313" key="6">
    <source>
        <dbReference type="EMBL" id="TMP44334.1"/>
    </source>
</evidence>
<keyword evidence="4 5" id="KW-0472">Membrane</keyword>
<dbReference type="EMBL" id="PNCL01000022">
    <property type="protein sequence ID" value="TMP60771.1"/>
    <property type="molecule type" value="Genomic_DNA"/>
</dbReference>
<sequence length="135" mass="15045">MIDILAHYHTSILTVGILAGLFLLQLIIADIALFLQKHQAGHPIEPDHTRFVFRAVRAHANTNESISIYILLLLFAVFSQANADWLAIFSGIYGFARLTHMCFYYCNVHLARSISFALSLAGLLGMLVTGLISWI</sequence>
<dbReference type="SUPFAM" id="SSF161084">
    <property type="entry name" value="MAPEG domain-like"/>
    <property type="match status" value="1"/>
</dbReference>
<dbReference type="RefSeq" id="WP_138595905.1">
    <property type="nucleotide sequence ID" value="NZ_PNCK01000022.1"/>
</dbReference>
<proteinExistence type="predicted"/>
<name>A0A5S3XS26_9GAMM</name>
<keyword evidence="8" id="KW-1185">Reference proteome</keyword>
<reference evidence="9" key="2">
    <citation type="submission" date="2019-06" db="EMBL/GenBank/DDBJ databases">
        <title>Co-occurence of chitin degradation, pigmentation and bioactivity in marine Pseudoalteromonas.</title>
        <authorList>
            <person name="Sonnenschein E.C."/>
            <person name="Bech P.K."/>
        </authorList>
    </citation>
    <scope>NUCLEOTIDE SEQUENCE [LARGE SCALE GENOMIC DNA]</scope>
    <source>
        <strain evidence="9">S2231</strain>
        <strain evidence="6">S2233</strain>
    </source>
</reference>
<dbReference type="OrthoDB" id="5880499at2"/>
<gene>
    <name evidence="7" type="ORF">CWB96_06140</name>
    <name evidence="6" type="ORF">CWB97_06525</name>
</gene>
<reference evidence="7" key="3">
    <citation type="submission" date="2019-09" db="EMBL/GenBank/DDBJ databases">
        <title>Co-occurence of chitin degradation, pigmentation and bioactivity in marine Pseudoalteromonas.</title>
        <authorList>
            <person name="Sonnenschein E.C."/>
            <person name="Bech P.K."/>
        </authorList>
    </citation>
    <scope>NUCLEOTIDE SEQUENCE</scope>
    <source>
        <strain evidence="7">S2231</strain>
        <strain evidence="8">S2233</strain>
    </source>
</reference>
<keyword evidence="2 5" id="KW-0812">Transmembrane</keyword>
<evidence type="ECO:0000256" key="4">
    <source>
        <dbReference type="ARBA" id="ARBA00023136"/>
    </source>
</evidence>
<protein>
    <submittedName>
        <fullName evidence="7">MAPEG family protein</fullName>
    </submittedName>
</protein>
<dbReference type="AlphaFoldDB" id="A0A5S3XS26"/>
<evidence type="ECO:0000313" key="9">
    <source>
        <dbReference type="Proteomes" id="UP000307706"/>
    </source>
</evidence>
<evidence type="ECO:0000256" key="3">
    <source>
        <dbReference type="ARBA" id="ARBA00022989"/>
    </source>
</evidence>
<dbReference type="Pfam" id="PF01124">
    <property type="entry name" value="MAPEG"/>
    <property type="match status" value="1"/>
</dbReference>
<dbReference type="Proteomes" id="UP000307706">
    <property type="component" value="Unassembled WGS sequence"/>
</dbReference>
<evidence type="ECO:0000256" key="5">
    <source>
        <dbReference type="SAM" id="Phobius"/>
    </source>
</evidence>
<feature type="transmembrane region" description="Helical" evidence="5">
    <location>
        <begin position="12"/>
        <end position="35"/>
    </location>
</feature>
<comment type="caution">
    <text evidence="7">The sequence shown here is derived from an EMBL/GenBank/DDBJ whole genome shotgun (WGS) entry which is preliminary data.</text>
</comment>
<keyword evidence="3 5" id="KW-1133">Transmembrane helix</keyword>
<reference evidence="8 9" key="1">
    <citation type="submission" date="2017-12" db="EMBL/GenBank/DDBJ databases">
        <authorList>
            <person name="Paulsen S."/>
            <person name="Gram L.K."/>
        </authorList>
    </citation>
    <scope>NUCLEOTIDE SEQUENCE [LARGE SCALE GENOMIC DNA]</scope>
    <source>
        <strain evidence="7 9">S2231</strain>
        <strain evidence="6 8">S2233</strain>
    </source>
</reference>
<evidence type="ECO:0000256" key="2">
    <source>
        <dbReference type="ARBA" id="ARBA00022692"/>
    </source>
</evidence>
<accession>A0A5S3XS26</accession>
<dbReference type="InterPro" id="IPR023352">
    <property type="entry name" value="MAPEG-like_dom_sf"/>
</dbReference>
<dbReference type="EMBL" id="PNCK01000022">
    <property type="protein sequence ID" value="TMP44334.1"/>
    <property type="molecule type" value="Genomic_DNA"/>
</dbReference>
<feature type="transmembrane region" description="Helical" evidence="5">
    <location>
        <begin position="56"/>
        <end position="79"/>
    </location>
</feature>
<dbReference type="Proteomes" id="UP000305730">
    <property type="component" value="Unassembled WGS sequence"/>
</dbReference>
<dbReference type="GO" id="GO:0016020">
    <property type="term" value="C:membrane"/>
    <property type="evidence" value="ECO:0007669"/>
    <property type="project" value="UniProtKB-SubCell"/>
</dbReference>
<evidence type="ECO:0000256" key="1">
    <source>
        <dbReference type="ARBA" id="ARBA00004370"/>
    </source>
</evidence>
<feature type="transmembrane region" description="Helical" evidence="5">
    <location>
        <begin position="113"/>
        <end position="134"/>
    </location>
</feature>
<dbReference type="Gene3D" id="1.20.120.550">
    <property type="entry name" value="Membrane associated eicosanoid/glutathione metabolism-like domain"/>
    <property type="match status" value="1"/>
</dbReference>
<comment type="subcellular location">
    <subcellularLocation>
        <location evidence="1">Membrane</location>
    </subcellularLocation>
</comment>
<evidence type="ECO:0000313" key="8">
    <source>
        <dbReference type="Proteomes" id="UP000305730"/>
    </source>
</evidence>
<evidence type="ECO:0000313" key="7">
    <source>
        <dbReference type="EMBL" id="TMP60771.1"/>
    </source>
</evidence>